<dbReference type="PROSITE" id="PS51257">
    <property type="entry name" value="PROKAR_LIPOPROTEIN"/>
    <property type="match status" value="1"/>
</dbReference>
<gene>
    <name evidence="2" type="ORF">ATK23_0846</name>
</gene>
<dbReference type="InterPro" id="IPR021903">
    <property type="entry name" value="DUF3515"/>
</dbReference>
<dbReference type="EMBL" id="PGEY01000001">
    <property type="protein sequence ID" value="PJJ43648.1"/>
    <property type="molecule type" value="Genomic_DNA"/>
</dbReference>
<comment type="caution">
    <text evidence="2">The sequence shown here is derived from an EMBL/GenBank/DDBJ whole genome shotgun (WGS) entry which is preliminary data.</text>
</comment>
<sequence>MLGRGSVVAGIGLISITGLAGCASVASVDAAPDAANPLCAEMMVVLPEAIDDAERRSTTSQSTAAWGDPSKVVLRCGVEVPGPTTDPCVSVNDVDWVAHEDEATSIWTLTTYGRTPATEVILDPNVIPSSTVLATISDAAQKIPASKKCVSVDKSVSL</sequence>
<protein>
    <submittedName>
        <fullName evidence="2">Uncharacterized protein DUF3515</fullName>
    </submittedName>
</protein>
<evidence type="ECO:0000313" key="2">
    <source>
        <dbReference type="EMBL" id="PJJ43648.1"/>
    </source>
</evidence>
<reference evidence="2 3" key="1">
    <citation type="submission" date="2017-11" db="EMBL/GenBank/DDBJ databases">
        <title>Sequencing the genomes of 1000 actinobacteria strains.</title>
        <authorList>
            <person name="Klenk H.-P."/>
        </authorList>
    </citation>
    <scope>NUCLEOTIDE SEQUENCE [LARGE SCALE GENOMIC DNA]</scope>
    <source>
        <strain evidence="2 3">DSM 12798</strain>
    </source>
</reference>
<organism evidence="2 3">
    <name type="scientific">Glutamicibacter mysorens</name>
    <dbReference type="NCBI Taxonomy" id="257984"/>
    <lineage>
        <taxon>Bacteria</taxon>
        <taxon>Bacillati</taxon>
        <taxon>Actinomycetota</taxon>
        <taxon>Actinomycetes</taxon>
        <taxon>Micrococcales</taxon>
        <taxon>Micrococcaceae</taxon>
        <taxon>Glutamicibacter</taxon>
    </lineage>
</organism>
<keyword evidence="3" id="KW-1185">Reference proteome</keyword>
<feature type="chain" id="PRO_5046640313" evidence="1">
    <location>
        <begin position="21"/>
        <end position="158"/>
    </location>
</feature>
<evidence type="ECO:0000256" key="1">
    <source>
        <dbReference type="SAM" id="SignalP"/>
    </source>
</evidence>
<dbReference type="RefSeq" id="WP_066137894.1">
    <property type="nucleotide sequence ID" value="NZ_PGEY01000001.1"/>
</dbReference>
<evidence type="ECO:0000313" key="3">
    <source>
        <dbReference type="Proteomes" id="UP000229263"/>
    </source>
</evidence>
<dbReference type="Proteomes" id="UP000229263">
    <property type="component" value="Unassembled WGS sequence"/>
</dbReference>
<feature type="signal peptide" evidence="1">
    <location>
        <begin position="1"/>
        <end position="20"/>
    </location>
</feature>
<dbReference type="Pfam" id="PF12028">
    <property type="entry name" value="DUF3515"/>
    <property type="match status" value="1"/>
</dbReference>
<accession>A0ABX4MWF8</accession>
<keyword evidence="1" id="KW-0732">Signal</keyword>
<proteinExistence type="predicted"/>
<name>A0ABX4MWF8_9MICC</name>